<evidence type="ECO:0000313" key="2">
    <source>
        <dbReference type="EMBL" id="MFM4891734.1"/>
    </source>
</evidence>
<dbReference type="RefSeq" id="WP_041994079.1">
    <property type="nucleotide sequence ID" value="NZ_CDBT01000010.1"/>
</dbReference>
<dbReference type="Proteomes" id="UP001630969">
    <property type="component" value="Unassembled WGS sequence"/>
</dbReference>
<evidence type="ECO:0000256" key="1">
    <source>
        <dbReference type="SAM" id="SignalP"/>
    </source>
</evidence>
<dbReference type="GeneID" id="97218914"/>
<keyword evidence="1" id="KW-0732">Signal</keyword>
<comment type="caution">
    <text evidence="2">The sequence shown here is derived from an EMBL/GenBank/DDBJ whole genome shotgun (WGS) entry which is preliminary data.</text>
</comment>
<dbReference type="InterPro" id="IPR010321">
    <property type="entry name" value="DUF922"/>
</dbReference>
<dbReference type="EMBL" id="JBGXBU010000001">
    <property type="protein sequence ID" value="MFM4891734.1"/>
    <property type="molecule type" value="Genomic_DNA"/>
</dbReference>
<accession>A0ABW9GMH7</accession>
<protein>
    <submittedName>
        <fullName evidence="2">DUF922 domain-containing protein</fullName>
    </submittedName>
</protein>
<feature type="signal peptide" evidence="1">
    <location>
        <begin position="1"/>
        <end position="21"/>
    </location>
</feature>
<reference evidence="2 3" key="1">
    <citation type="submission" date="2024-09" db="EMBL/GenBank/DDBJ databases">
        <title>Aeromonas strains Genome sequencing and assembly.</title>
        <authorList>
            <person name="Hu X."/>
            <person name="Tang B."/>
        </authorList>
    </citation>
    <scope>NUCLEOTIDE SEQUENCE [LARGE SCALE GENOMIC DNA]</scope>
    <source>
        <strain evidence="2 3">NB23SCDHY001</strain>
    </source>
</reference>
<dbReference type="Pfam" id="PF06037">
    <property type="entry name" value="DUF922"/>
    <property type="match status" value="1"/>
</dbReference>
<sequence>MGKLGNLGWGVSLLWAAAVGAAPTHYVGVKIEPDIRVDFQFYKVKGTSMQAALAQAARLGPKGSVGQQGLGMASYRLDWTMLAYPLAGRCDLKEVRVRTRIKVMVPEWVNKSGASVAEQQNWNIMLGAMLDYESRHKDIVQETASAIGYKLAQLPPSNDCAALRHQGDLQGRALLAQAKSRFARLAEQTDHGRKLGLSWPLSP</sequence>
<proteinExistence type="predicted"/>
<evidence type="ECO:0000313" key="3">
    <source>
        <dbReference type="Proteomes" id="UP001630969"/>
    </source>
</evidence>
<organism evidence="2 3">
    <name type="scientific">Aeromonas bivalvium</name>
    <dbReference type="NCBI Taxonomy" id="440079"/>
    <lineage>
        <taxon>Bacteria</taxon>
        <taxon>Pseudomonadati</taxon>
        <taxon>Pseudomonadota</taxon>
        <taxon>Gammaproteobacteria</taxon>
        <taxon>Aeromonadales</taxon>
        <taxon>Aeromonadaceae</taxon>
        <taxon>Aeromonas</taxon>
    </lineage>
</organism>
<name>A0ABW9GMH7_9GAMM</name>
<keyword evidence="3" id="KW-1185">Reference proteome</keyword>
<feature type="chain" id="PRO_5045184663" evidence="1">
    <location>
        <begin position="22"/>
        <end position="203"/>
    </location>
</feature>
<gene>
    <name evidence="2" type="ORF">ACEUDJ_02405</name>
</gene>